<name>A0A4Q5KCG3_9GAMM</name>
<dbReference type="RefSeq" id="WP_130088202.1">
    <property type="nucleotide sequence ID" value="NZ_SEZJ01000021.1"/>
</dbReference>
<keyword evidence="3 5" id="KW-1133">Transmembrane helix</keyword>
<gene>
    <name evidence="7" type="ORF">ERW49_17345</name>
</gene>
<keyword evidence="2 5" id="KW-0812">Transmembrane</keyword>
<feature type="transmembrane region" description="Helical" evidence="5">
    <location>
        <begin position="153"/>
        <end position="175"/>
    </location>
</feature>
<feature type="transmembrane region" description="Helical" evidence="5">
    <location>
        <begin position="113"/>
        <end position="133"/>
    </location>
</feature>
<dbReference type="GO" id="GO:0006829">
    <property type="term" value="P:zinc ion transport"/>
    <property type="evidence" value="ECO:0007669"/>
    <property type="project" value="UniProtKB-KW"/>
</dbReference>
<evidence type="ECO:0000256" key="5">
    <source>
        <dbReference type="SAM" id="Phobius"/>
    </source>
</evidence>
<feature type="domain" description="Cation efflux protein transmembrane" evidence="6">
    <location>
        <begin position="12"/>
        <end position="212"/>
    </location>
</feature>
<feature type="transmembrane region" description="Helical" evidence="5">
    <location>
        <begin position="43"/>
        <end position="62"/>
    </location>
</feature>
<evidence type="ECO:0000313" key="8">
    <source>
        <dbReference type="Proteomes" id="UP000293465"/>
    </source>
</evidence>
<organism evidence="7 8">
    <name type="scientific">Aliivibrio finisterrensis</name>
    <dbReference type="NCBI Taxonomy" id="511998"/>
    <lineage>
        <taxon>Bacteria</taxon>
        <taxon>Pseudomonadati</taxon>
        <taxon>Pseudomonadota</taxon>
        <taxon>Gammaproteobacteria</taxon>
        <taxon>Vibrionales</taxon>
        <taxon>Vibrionaceae</taxon>
        <taxon>Aliivibrio</taxon>
    </lineage>
</organism>
<dbReference type="EMBL" id="SEZJ01000021">
    <property type="protein sequence ID" value="RYU43696.1"/>
    <property type="molecule type" value="Genomic_DNA"/>
</dbReference>
<dbReference type="GO" id="GO:0008324">
    <property type="term" value="F:monoatomic cation transmembrane transporter activity"/>
    <property type="evidence" value="ECO:0007669"/>
    <property type="project" value="InterPro"/>
</dbReference>
<reference evidence="7 8" key="1">
    <citation type="submission" date="2019-02" db="EMBL/GenBank/DDBJ databases">
        <title>Genome sequences of Aliivibrio finisterrensis strains from farmed Atlantic salmon.</title>
        <authorList>
            <person name="Bowman J.P."/>
        </authorList>
    </citation>
    <scope>NUCLEOTIDE SEQUENCE [LARGE SCALE GENOMIC DNA]</scope>
    <source>
        <strain evidence="7 8">A32</strain>
    </source>
</reference>
<comment type="caution">
    <text evidence="7">The sequence shown here is derived from an EMBL/GenBank/DDBJ whole genome shotgun (WGS) entry which is preliminary data.</text>
</comment>
<feature type="transmembrane region" description="Helical" evidence="5">
    <location>
        <begin position="82"/>
        <end position="101"/>
    </location>
</feature>
<dbReference type="GO" id="GO:0016020">
    <property type="term" value="C:membrane"/>
    <property type="evidence" value="ECO:0007669"/>
    <property type="project" value="UniProtKB-SubCell"/>
</dbReference>
<protein>
    <submittedName>
        <fullName evidence="7">Cation transporter</fullName>
    </submittedName>
</protein>
<keyword evidence="4 5" id="KW-0472">Membrane</keyword>
<evidence type="ECO:0000259" key="6">
    <source>
        <dbReference type="Pfam" id="PF01545"/>
    </source>
</evidence>
<dbReference type="Proteomes" id="UP000293465">
    <property type="component" value="Unassembled WGS sequence"/>
</dbReference>
<evidence type="ECO:0000256" key="1">
    <source>
        <dbReference type="ARBA" id="ARBA00004141"/>
    </source>
</evidence>
<dbReference type="Gene3D" id="1.20.1510.10">
    <property type="entry name" value="Cation efflux protein transmembrane domain"/>
    <property type="match status" value="1"/>
</dbReference>
<accession>A0A4Q5KCG3</accession>
<dbReference type="AlphaFoldDB" id="A0A4Q5KCG3"/>
<proteinExistence type="predicted"/>
<dbReference type="InterPro" id="IPR058533">
    <property type="entry name" value="Cation_efflux_TM"/>
</dbReference>
<feature type="transmembrane region" description="Helical" evidence="5">
    <location>
        <begin position="12"/>
        <end position="37"/>
    </location>
</feature>
<comment type="subcellular location">
    <subcellularLocation>
        <location evidence="1">Membrane</location>
        <topology evidence="1">Multi-pass membrane protein</topology>
    </subcellularLocation>
</comment>
<sequence>MSYSIHKERQLLLISTFSALLFAMIGITLGSLIHSLVIIFDGVYSLVSLGLTLVSLAAVMYIRKEEVAKNIKRVKVIESSVILLKGIAITLMCVLSFISAVEAIMDGGREVNTGIALAFGVFSMIGCYTSYWVMKTQGRAVNSALIEAEAKQWLMDTVISAAVFIGFMVAKLLLLTSHAHYAELADPVMVVLASIYFIIVPVKMIISSSKQLYQLSHNTFLGKYLHI</sequence>
<evidence type="ECO:0000256" key="3">
    <source>
        <dbReference type="ARBA" id="ARBA00022989"/>
    </source>
</evidence>
<dbReference type="InterPro" id="IPR027469">
    <property type="entry name" value="Cation_efflux_TMD_sf"/>
</dbReference>
<evidence type="ECO:0000256" key="2">
    <source>
        <dbReference type="ARBA" id="ARBA00022692"/>
    </source>
</evidence>
<dbReference type="GeneID" id="56276840"/>
<feature type="transmembrane region" description="Helical" evidence="5">
    <location>
        <begin position="187"/>
        <end position="206"/>
    </location>
</feature>
<evidence type="ECO:0000313" key="7">
    <source>
        <dbReference type="EMBL" id="RYU43696.1"/>
    </source>
</evidence>
<dbReference type="OrthoDB" id="268546at2"/>
<dbReference type="Pfam" id="PF01545">
    <property type="entry name" value="Cation_efflux"/>
    <property type="match status" value="1"/>
</dbReference>
<dbReference type="SUPFAM" id="SSF161111">
    <property type="entry name" value="Cation efflux protein transmembrane domain-like"/>
    <property type="match status" value="1"/>
</dbReference>
<evidence type="ECO:0000256" key="4">
    <source>
        <dbReference type="ARBA" id="ARBA00023136"/>
    </source>
</evidence>